<dbReference type="InterPro" id="IPR001851">
    <property type="entry name" value="ABC_transp_permease"/>
</dbReference>
<gene>
    <name evidence="7" type="ORF">TRIP_B170055</name>
</gene>
<dbReference type="CDD" id="cd06581">
    <property type="entry name" value="TM_PBP1_LivM_like"/>
    <property type="match status" value="1"/>
</dbReference>
<dbReference type="AlphaFoldDB" id="A0A653A142"/>
<dbReference type="GO" id="GO:0005886">
    <property type="term" value="C:plasma membrane"/>
    <property type="evidence" value="ECO:0007669"/>
    <property type="project" value="UniProtKB-SubCell"/>
</dbReference>
<organism evidence="7">
    <name type="scientific">Uncultured Desulfatiglans sp</name>
    <dbReference type="NCBI Taxonomy" id="1748965"/>
    <lineage>
        <taxon>Bacteria</taxon>
        <taxon>Pseudomonadati</taxon>
        <taxon>Thermodesulfobacteriota</taxon>
        <taxon>Desulfobacteria</taxon>
        <taxon>Desulfatiglandales</taxon>
        <taxon>Desulfatiglandaceae</taxon>
        <taxon>Desulfatiglans</taxon>
        <taxon>environmental samples</taxon>
    </lineage>
</organism>
<feature type="transmembrane region" description="Helical" evidence="6">
    <location>
        <begin position="232"/>
        <end position="255"/>
    </location>
</feature>
<sequence>MSYRKAEKDSGSDLALASRIIHPIRRSSTTLHFLLPLGLISFTLLIWAPGNGLSLFARISIYALAAQGLNFLIGLSAQVSFCQGALFGTGAVATMFFLEKLAIPFWLALPAGGTSAAALSFLLFGWPSARLKTFHIAAVTLLAQLLITHGLALLSKHGFLWNQTVLPLVPSSASFKPDAQSSLMIVAILTALLITLLLQNLLHTRYGRALRSLREDRRLAAAAGIQEWPLRCLGFSICAFCAGMAGGLFFLLYGLPTVHNFGVPLSLLLILLVLFGGMGRLIGPFFSASFLILFSEVLGSASRPLSAASGSLCPHFTFPVWETAAILFMIICSIRQPDGLGAVWERFVSALKAWPLPPKSDIKLRAERDFSSVNNLFKSLPKGENGSQ</sequence>
<evidence type="ECO:0000256" key="6">
    <source>
        <dbReference type="SAM" id="Phobius"/>
    </source>
</evidence>
<evidence type="ECO:0000256" key="4">
    <source>
        <dbReference type="ARBA" id="ARBA00022989"/>
    </source>
</evidence>
<dbReference type="PANTHER" id="PTHR30482:SF10">
    <property type="entry name" value="HIGH-AFFINITY BRANCHED-CHAIN AMINO ACID TRANSPORT PROTEIN BRAE"/>
    <property type="match status" value="1"/>
</dbReference>
<name>A0A653A142_UNCDX</name>
<comment type="subcellular location">
    <subcellularLocation>
        <location evidence="1">Cell membrane</location>
        <topology evidence="1">Multi-pass membrane protein</topology>
    </subcellularLocation>
</comment>
<dbReference type="EMBL" id="UPXX01000009">
    <property type="protein sequence ID" value="VBB41753.1"/>
    <property type="molecule type" value="Genomic_DNA"/>
</dbReference>
<accession>A0A653A142</accession>
<feature type="transmembrane region" description="Helical" evidence="6">
    <location>
        <begin position="136"/>
        <end position="159"/>
    </location>
</feature>
<evidence type="ECO:0000256" key="2">
    <source>
        <dbReference type="ARBA" id="ARBA00022475"/>
    </source>
</evidence>
<feature type="transmembrane region" description="Helical" evidence="6">
    <location>
        <begin position="179"/>
        <end position="202"/>
    </location>
</feature>
<evidence type="ECO:0000256" key="5">
    <source>
        <dbReference type="ARBA" id="ARBA00023136"/>
    </source>
</evidence>
<keyword evidence="3 6" id="KW-0812">Transmembrane</keyword>
<proteinExistence type="predicted"/>
<feature type="transmembrane region" description="Helical" evidence="6">
    <location>
        <begin position="104"/>
        <end position="124"/>
    </location>
</feature>
<keyword evidence="4 6" id="KW-1133">Transmembrane helix</keyword>
<keyword evidence="2" id="KW-1003">Cell membrane</keyword>
<evidence type="ECO:0000256" key="3">
    <source>
        <dbReference type="ARBA" id="ARBA00022692"/>
    </source>
</evidence>
<feature type="transmembrane region" description="Helical" evidence="6">
    <location>
        <begin position="267"/>
        <end position="294"/>
    </location>
</feature>
<evidence type="ECO:0000256" key="1">
    <source>
        <dbReference type="ARBA" id="ARBA00004651"/>
    </source>
</evidence>
<protein>
    <submittedName>
        <fullName evidence="7">Putative Branched-chain amino acid ABC transporter permease protein</fullName>
    </submittedName>
</protein>
<keyword evidence="5 6" id="KW-0472">Membrane</keyword>
<dbReference type="InterPro" id="IPR043428">
    <property type="entry name" value="LivM-like"/>
</dbReference>
<dbReference type="PANTHER" id="PTHR30482">
    <property type="entry name" value="HIGH-AFFINITY BRANCHED-CHAIN AMINO ACID TRANSPORT SYSTEM PERMEASE"/>
    <property type="match status" value="1"/>
</dbReference>
<reference evidence="7" key="1">
    <citation type="submission" date="2018-07" db="EMBL/GenBank/DDBJ databases">
        <authorList>
            <consortium name="Genoscope - CEA"/>
            <person name="William W."/>
        </authorList>
    </citation>
    <scope>NUCLEOTIDE SEQUENCE</scope>
    <source>
        <strain evidence="7">IK1</strain>
    </source>
</reference>
<dbReference type="Pfam" id="PF02653">
    <property type="entry name" value="BPD_transp_2"/>
    <property type="match status" value="1"/>
</dbReference>
<feature type="transmembrane region" description="Helical" evidence="6">
    <location>
        <begin position="29"/>
        <end position="49"/>
    </location>
</feature>
<dbReference type="GO" id="GO:0015658">
    <property type="term" value="F:branched-chain amino acid transmembrane transporter activity"/>
    <property type="evidence" value="ECO:0007669"/>
    <property type="project" value="InterPro"/>
</dbReference>
<evidence type="ECO:0000313" key="7">
    <source>
        <dbReference type="EMBL" id="VBB41753.1"/>
    </source>
</evidence>